<gene>
    <name evidence="9" type="ORF">CSOJ01_07220</name>
</gene>
<dbReference type="PANTHER" id="PTHR24305">
    <property type="entry name" value="CYTOCHROME P450"/>
    <property type="match status" value="1"/>
</dbReference>
<keyword evidence="6 8" id="KW-0408">Iron</keyword>
<dbReference type="GO" id="GO:0016705">
    <property type="term" value="F:oxidoreductase activity, acting on paired donors, with incorporation or reduction of molecular oxygen"/>
    <property type="evidence" value="ECO:0007669"/>
    <property type="project" value="InterPro"/>
</dbReference>
<dbReference type="GO" id="GO:0004497">
    <property type="term" value="F:monooxygenase activity"/>
    <property type="evidence" value="ECO:0007669"/>
    <property type="project" value="UniProtKB-KW"/>
</dbReference>
<accession>A0A8H6JAE7</accession>
<keyword evidence="4 8" id="KW-0479">Metal-binding</keyword>
<keyword evidence="7" id="KW-0503">Monooxygenase</keyword>
<comment type="cofactor">
    <cofactor evidence="1 8">
        <name>heme</name>
        <dbReference type="ChEBI" id="CHEBI:30413"/>
    </cofactor>
</comment>
<dbReference type="CDD" id="cd11051">
    <property type="entry name" value="CYP59-like"/>
    <property type="match status" value="1"/>
</dbReference>
<comment type="caution">
    <text evidence="9">The sequence shown here is derived from an EMBL/GenBank/DDBJ whole genome shotgun (WGS) entry which is preliminary data.</text>
</comment>
<sequence>MKLVCGLSLSLFAACFYRLYRVRSMFRVLTSKYDIPIVPHSFLFGHILVVARLFKKHQSDVFGNYIPLFLSMEYPKLAEAGVFYVDLWPLAPPMLSVFQPDMMAQFTQDTSLPKHKMMQREFFPFTQCNDLVNQEGPEWKMWRSIYNPGFSAKNLSAMVPAFVEEIQVLKDWLYGLAETREVVQMQGQAMKTAIDVIGRAILGVRLHCQTQDFPFYNALKNQVYWLLFDRMPSTIMKQLNPFRRLAIMKNNWIMKSFLLPYIKREIDEYRSGKSEGVKTINSLAIKAYVNEMQASKETAGQPINLNTRFVEVAISQLKIFFLAGHDTTATALCSACHLLYRNPHTLSAMRDEHDQVFGPDPTTAAAQIAANPQLLNQLPYTSAVIKETLRHYPPVGTVRQGQPGFFLMQPETGQRFPTDGFLVLSCSFTEHRMEQYFPRPLEFVPERWLAREGDALYVRKNAFRPFELGPRGCIGQELSQLELRAMLVMLMRELDIESAYADDAPEVLGEKAYQVMIPGEVTGHPKDGIPIRVKVRDWRAQMSQT</sequence>
<organism evidence="9 10">
    <name type="scientific">Colletotrichum sojae</name>
    <dbReference type="NCBI Taxonomy" id="2175907"/>
    <lineage>
        <taxon>Eukaryota</taxon>
        <taxon>Fungi</taxon>
        <taxon>Dikarya</taxon>
        <taxon>Ascomycota</taxon>
        <taxon>Pezizomycotina</taxon>
        <taxon>Sordariomycetes</taxon>
        <taxon>Hypocreomycetidae</taxon>
        <taxon>Glomerellales</taxon>
        <taxon>Glomerellaceae</taxon>
        <taxon>Colletotrichum</taxon>
        <taxon>Colletotrichum orchidearum species complex</taxon>
    </lineage>
</organism>
<dbReference type="InterPro" id="IPR002401">
    <property type="entry name" value="Cyt_P450_E_grp-I"/>
</dbReference>
<dbReference type="GO" id="GO:0020037">
    <property type="term" value="F:heme binding"/>
    <property type="evidence" value="ECO:0007669"/>
    <property type="project" value="InterPro"/>
</dbReference>
<name>A0A8H6JAE7_9PEZI</name>
<evidence type="ECO:0000313" key="10">
    <source>
        <dbReference type="Proteomes" id="UP000652219"/>
    </source>
</evidence>
<comment type="pathway">
    <text evidence="2">Secondary metabolite biosynthesis.</text>
</comment>
<proteinExistence type="predicted"/>
<dbReference type="Gene3D" id="1.10.630.10">
    <property type="entry name" value="Cytochrome P450"/>
    <property type="match status" value="1"/>
</dbReference>
<feature type="binding site" description="axial binding residue" evidence="8">
    <location>
        <position position="473"/>
    </location>
    <ligand>
        <name>heme</name>
        <dbReference type="ChEBI" id="CHEBI:30413"/>
    </ligand>
    <ligandPart>
        <name>Fe</name>
        <dbReference type="ChEBI" id="CHEBI:18248"/>
    </ligandPart>
</feature>
<keyword evidence="5" id="KW-0560">Oxidoreductase</keyword>
<dbReference type="InterPro" id="IPR001128">
    <property type="entry name" value="Cyt_P450"/>
</dbReference>
<protein>
    <recommendedName>
        <fullName evidence="11">Cytochrome P450</fullName>
    </recommendedName>
</protein>
<dbReference type="GO" id="GO:0005506">
    <property type="term" value="F:iron ion binding"/>
    <property type="evidence" value="ECO:0007669"/>
    <property type="project" value="InterPro"/>
</dbReference>
<evidence type="ECO:0000256" key="2">
    <source>
        <dbReference type="ARBA" id="ARBA00005179"/>
    </source>
</evidence>
<dbReference type="InterPro" id="IPR036396">
    <property type="entry name" value="Cyt_P450_sf"/>
</dbReference>
<evidence type="ECO:0000313" key="9">
    <source>
        <dbReference type="EMBL" id="KAF6808950.1"/>
    </source>
</evidence>
<dbReference type="PROSITE" id="PS51257">
    <property type="entry name" value="PROKAR_LIPOPROTEIN"/>
    <property type="match status" value="1"/>
</dbReference>
<reference evidence="9 10" key="1">
    <citation type="journal article" date="2020" name="Phytopathology">
        <title>Genome Sequence Resources of Colletotrichum truncatum, C. plurivorum, C. musicola, and C. sojae: Four Species Pathogenic to Soybean (Glycine max).</title>
        <authorList>
            <person name="Rogerio F."/>
            <person name="Boufleur T.R."/>
            <person name="Ciampi-Guillardi M."/>
            <person name="Sukno S.A."/>
            <person name="Thon M.R."/>
            <person name="Massola Junior N.S."/>
            <person name="Baroncelli R."/>
        </authorList>
    </citation>
    <scope>NUCLEOTIDE SEQUENCE [LARGE SCALE GENOMIC DNA]</scope>
    <source>
        <strain evidence="9 10">LFN0009</strain>
    </source>
</reference>
<dbReference type="SUPFAM" id="SSF48264">
    <property type="entry name" value="Cytochrome P450"/>
    <property type="match status" value="1"/>
</dbReference>
<evidence type="ECO:0000256" key="1">
    <source>
        <dbReference type="ARBA" id="ARBA00001971"/>
    </source>
</evidence>
<dbReference type="PRINTS" id="PR00385">
    <property type="entry name" value="P450"/>
</dbReference>
<evidence type="ECO:0000256" key="8">
    <source>
        <dbReference type="PIRSR" id="PIRSR602401-1"/>
    </source>
</evidence>
<dbReference type="EMBL" id="WIGN01000109">
    <property type="protein sequence ID" value="KAF6808950.1"/>
    <property type="molecule type" value="Genomic_DNA"/>
</dbReference>
<dbReference type="PANTHER" id="PTHR24305:SF107">
    <property type="entry name" value="P450, PUTATIVE (EUROFUNG)-RELATED"/>
    <property type="match status" value="1"/>
</dbReference>
<evidence type="ECO:0000256" key="3">
    <source>
        <dbReference type="ARBA" id="ARBA00022617"/>
    </source>
</evidence>
<keyword evidence="3 8" id="KW-0349">Heme</keyword>
<evidence type="ECO:0000256" key="6">
    <source>
        <dbReference type="ARBA" id="ARBA00023004"/>
    </source>
</evidence>
<evidence type="ECO:0000256" key="4">
    <source>
        <dbReference type="ARBA" id="ARBA00022723"/>
    </source>
</evidence>
<dbReference type="Pfam" id="PF00067">
    <property type="entry name" value="p450"/>
    <property type="match status" value="1"/>
</dbReference>
<evidence type="ECO:0000256" key="5">
    <source>
        <dbReference type="ARBA" id="ARBA00023002"/>
    </source>
</evidence>
<evidence type="ECO:0000256" key="7">
    <source>
        <dbReference type="ARBA" id="ARBA00023033"/>
    </source>
</evidence>
<keyword evidence="10" id="KW-1185">Reference proteome</keyword>
<dbReference type="AlphaFoldDB" id="A0A8H6JAE7"/>
<dbReference type="InterPro" id="IPR050121">
    <property type="entry name" value="Cytochrome_P450_monoxygenase"/>
</dbReference>
<evidence type="ECO:0008006" key="11">
    <source>
        <dbReference type="Google" id="ProtNLM"/>
    </source>
</evidence>
<dbReference type="PRINTS" id="PR00463">
    <property type="entry name" value="EP450I"/>
</dbReference>
<dbReference type="Proteomes" id="UP000652219">
    <property type="component" value="Unassembled WGS sequence"/>
</dbReference>